<dbReference type="Proteomes" id="UP001153709">
    <property type="component" value="Chromosome 1"/>
</dbReference>
<keyword evidence="4" id="KW-1185">Reference proteome</keyword>
<dbReference type="SUPFAM" id="SSF89733">
    <property type="entry name" value="L-sulfolactate dehydrogenase-like"/>
    <property type="match status" value="1"/>
</dbReference>
<dbReference type="PANTHER" id="PTHR11091">
    <property type="entry name" value="OXIDOREDUCTASE-RELATED"/>
    <property type="match status" value="1"/>
</dbReference>
<evidence type="ECO:0000256" key="1">
    <source>
        <dbReference type="ARBA" id="ARBA00006056"/>
    </source>
</evidence>
<reference evidence="3" key="1">
    <citation type="submission" date="2022-01" db="EMBL/GenBank/DDBJ databases">
        <authorList>
            <person name="King R."/>
        </authorList>
    </citation>
    <scope>NUCLEOTIDE SEQUENCE</scope>
</reference>
<dbReference type="InterPro" id="IPR043144">
    <property type="entry name" value="Mal/L-sulf/L-lact_DH-like_ah"/>
</dbReference>
<dbReference type="OrthoDB" id="7881616at2759"/>
<dbReference type="Gene3D" id="1.10.1530.10">
    <property type="match status" value="1"/>
</dbReference>
<proteinExistence type="inferred from homology"/>
<dbReference type="PANTHER" id="PTHR11091:SF0">
    <property type="entry name" value="MALATE DEHYDROGENASE"/>
    <property type="match status" value="1"/>
</dbReference>
<accession>A0A9N9X434</accession>
<dbReference type="EMBL" id="OU898276">
    <property type="protein sequence ID" value="CAG9826511.1"/>
    <property type="molecule type" value="Genomic_DNA"/>
</dbReference>
<evidence type="ECO:0000256" key="2">
    <source>
        <dbReference type="ARBA" id="ARBA00023002"/>
    </source>
</evidence>
<dbReference type="Pfam" id="PF02615">
    <property type="entry name" value="Ldh_2"/>
    <property type="match status" value="1"/>
</dbReference>
<sequence length="398" mass="43224">MSNMSSGLKLLVGCRPVPVVSNLIRKNNIKLCHRKMSVLKTKEKQIITPLKEAKRFMIDCFKAVGCNQTHAEIVADNLLEADYRGHYSHGMNRLEMYLKDVKSGLTLPNIVPTIDQETVATAVVNGNNGFGAVVGQYCMNLAMEKAENTGIGLVVCHHSNHYGIAGIYALQAIKKGLIGFSATNTSPLMVPTRATKSALGTNPISLGVPANDGDSFVLDMATTAVALGKIEIQRRKGEPIPQGWALNKEGKVETDSSVAYKATRLLPLGGEELNSGYKGYGLGMFVEILCGILSGSSYGPNIRNWTDFGKEANLGHAFMAINPKVFAPGVENRMSDLMNSLRNMEPADPNLPVLAHGDVERHHMEKVHKDGGLSYVQNQHDTNKRLAENLKISPMISV</sequence>
<dbReference type="InterPro" id="IPR043143">
    <property type="entry name" value="Mal/L-sulf/L-lact_DH-like_NADP"/>
</dbReference>
<protein>
    <recommendedName>
        <fullName evidence="5">Malate dehydrogenase</fullName>
    </recommendedName>
</protein>
<dbReference type="GO" id="GO:0016491">
    <property type="term" value="F:oxidoreductase activity"/>
    <property type="evidence" value="ECO:0007669"/>
    <property type="project" value="UniProtKB-KW"/>
</dbReference>
<dbReference type="InterPro" id="IPR003767">
    <property type="entry name" value="Malate/L-lactate_DH-like"/>
</dbReference>
<gene>
    <name evidence="3" type="ORF">DIABBA_LOCUS620</name>
</gene>
<name>A0A9N9X434_DIABA</name>
<dbReference type="AlphaFoldDB" id="A0A9N9X434"/>
<dbReference type="InterPro" id="IPR036111">
    <property type="entry name" value="Mal/L-sulfo/L-lacto_DH-like_sf"/>
</dbReference>
<evidence type="ECO:0008006" key="5">
    <source>
        <dbReference type="Google" id="ProtNLM"/>
    </source>
</evidence>
<dbReference type="Gene3D" id="3.30.1370.60">
    <property type="entry name" value="Hypothetical oxidoreductase yiak, domain 2"/>
    <property type="match status" value="1"/>
</dbReference>
<evidence type="ECO:0000313" key="3">
    <source>
        <dbReference type="EMBL" id="CAG9826511.1"/>
    </source>
</evidence>
<comment type="similarity">
    <text evidence="1">Belongs to the LDH2/MDH2 oxidoreductase family.</text>
</comment>
<evidence type="ECO:0000313" key="4">
    <source>
        <dbReference type="Proteomes" id="UP001153709"/>
    </source>
</evidence>
<organism evidence="3 4">
    <name type="scientific">Diabrotica balteata</name>
    <name type="common">Banded cucumber beetle</name>
    <dbReference type="NCBI Taxonomy" id="107213"/>
    <lineage>
        <taxon>Eukaryota</taxon>
        <taxon>Metazoa</taxon>
        <taxon>Ecdysozoa</taxon>
        <taxon>Arthropoda</taxon>
        <taxon>Hexapoda</taxon>
        <taxon>Insecta</taxon>
        <taxon>Pterygota</taxon>
        <taxon>Neoptera</taxon>
        <taxon>Endopterygota</taxon>
        <taxon>Coleoptera</taxon>
        <taxon>Polyphaga</taxon>
        <taxon>Cucujiformia</taxon>
        <taxon>Chrysomeloidea</taxon>
        <taxon>Chrysomelidae</taxon>
        <taxon>Galerucinae</taxon>
        <taxon>Diabroticina</taxon>
        <taxon>Diabroticites</taxon>
        <taxon>Diabrotica</taxon>
    </lineage>
</organism>
<keyword evidence="2" id="KW-0560">Oxidoreductase</keyword>